<keyword evidence="3" id="KW-1185">Reference proteome</keyword>
<dbReference type="InterPro" id="IPR021109">
    <property type="entry name" value="Peptidase_aspartic_dom_sf"/>
</dbReference>
<dbReference type="Gene3D" id="2.40.70.10">
    <property type="entry name" value="Acid Proteases"/>
    <property type="match status" value="1"/>
</dbReference>
<accession>A0ABM4VMJ7</accession>
<dbReference type="InterPro" id="IPR053134">
    <property type="entry name" value="RNA-dir_DNA_polymerase"/>
</dbReference>
<name>A0ABM4VMJ7_COFAR</name>
<dbReference type="Pfam" id="PF08284">
    <property type="entry name" value="RVP_2"/>
    <property type="match status" value="1"/>
</dbReference>
<dbReference type="SUPFAM" id="SSF50630">
    <property type="entry name" value="Acid proteases"/>
    <property type="match status" value="1"/>
</dbReference>
<dbReference type="Pfam" id="PF03732">
    <property type="entry name" value="Retrotrans_gag"/>
    <property type="match status" value="1"/>
</dbReference>
<organism evidence="3 4">
    <name type="scientific">Coffea arabica</name>
    <name type="common">Arabian coffee</name>
    <dbReference type="NCBI Taxonomy" id="13443"/>
    <lineage>
        <taxon>Eukaryota</taxon>
        <taxon>Viridiplantae</taxon>
        <taxon>Streptophyta</taxon>
        <taxon>Embryophyta</taxon>
        <taxon>Tracheophyta</taxon>
        <taxon>Spermatophyta</taxon>
        <taxon>Magnoliopsida</taxon>
        <taxon>eudicotyledons</taxon>
        <taxon>Gunneridae</taxon>
        <taxon>Pentapetalae</taxon>
        <taxon>asterids</taxon>
        <taxon>lamiids</taxon>
        <taxon>Gentianales</taxon>
        <taxon>Rubiaceae</taxon>
        <taxon>Ixoroideae</taxon>
        <taxon>Gardenieae complex</taxon>
        <taxon>Bertiereae - Coffeeae clade</taxon>
        <taxon>Coffeeae</taxon>
        <taxon>Coffea</taxon>
    </lineage>
</organism>
<dbReference type="SUPFAM" id="SSF56672">
    <property type="entry name" value="DNA/RNA polymerases"/>
    <property type="match status" value="1"/>
</dbReference>
<evidence type="ECO:0000313" key="4">
    <source>
        <dbReference type="RefSeq" id="XP_071920758.1"/>
    </source>
</evidence>
<dbReference type="Proteomes" id="UP001652660">
    <property type="component" value="Chromosome 9c"/>
</dbReference>
<dbReference type="GeneID" id="140014228"/>
<evidence type="ECO:0000259" key="2">
    <source>
        <dbReference type="PROSITE" id="PS50878"/>
    </source>
</evidence>
<evidence type="ECO:0000313" key="3">
    <source>
        <dbReference type="Proteomes" id="UP001652660"/>
    </source>
</evidence>
<dbReference type="InterPro" id="IPR005162">
    <property type="entry name" value="Retrotrans_gag_dom"/>
</dbReference>
<proteinExistence type="predicted"/>
<dbReference type="PANTHER" id="PTHR24559:SF450">
    <property type="entry name" value="RNA-DIRECTED DNA POLYMERASE HOMOLOG"/>
    <property type="match status" value="1"/>
</dbReference>
<dbReference type="RefSeq" id="XP_071920758.1">
    <property type="nucleotide sequence ID" value="XM_072064657.1"/>
</dbReference>
<dbReference type="Gene3D" id="3.30.70.270">
    <property type="match status" value="1"/>
</dbReference>
<dbReference type="InterPro" id="IPR043128">
    <property type="entry name" value="Rev_trsase/Diguanyl_cyclase"/>
</dbReference>
<dbReference type="Pfam" id="PF00078">
    <property type="entry name" value="RVT_1"/>
    <property type="match status" value="1"/>
</dbReference>
<dbReference type="CDD" id="cd00303">
    <property type="entry name" value="retropepsin_like"/>
    <property type="match status" value="1"/>
</dbReference>
<feature type="domain" description="Reverse transcriptase" evidence="2">
    <location>
        <begin position="577"/>
        <end position="756"/>
    </location>
</feature>
<dbReference type="CDD" id="cd01647">
    <property type="entry name" value="RT_LTR"/>
    <property type="match status" value="1"/>
</dbReference>
<evidence type="ECO:0000256" key="1">
    <source>
        <dbReference type="SAM" id="MobiDB-lite"/>
    </source>
</evidence>
<dbReference type="PANTHER" id="PTHR24559">
    <property type="entry name" value="TRANSPOSON TY3-I GAG-POL POLYPROTEIN"/>
    <property type="match status" value="1"/>
</dbReference>
<sequence>MAQMMAKLTDKEKGKEGNSSGGYQKLDLVCKKPEKAEGRGGNRLPKLDFLVFDGENPREWVRRANKYFQIQGVEEEIKSDPAQLHLKGKADIWFHGMYHGKTEVPWEELSMAICERFGGGTPEETIKEFNKLTQTGSVTDYLEKFELLKSLVMPLLPNQPDSYYKSCFLSGLKGEIVNMVRMARPHTLADTIEAAKLQEKNLEVIRRAQRTLPHGALFNPNSMGNSRLNPVPQLRNKWHNEGSKVLRDSDHRGHRVGGTTADQFRKISPTKFNYRREKGLCYKCAKPYTLGHICKQDQIQYILEDELTKLIEVIDGGVDEGEEFCDFIEGGISNERIEVSIRTLSEGNGHITFKLKGALAGRELLILVDSGSTHFFLDERLASHLQLPVARAPLTVRVANGKKLESRQLSRLLNWKVSGHEFQHNFNTLQLGSCDMVLGVDWLARYSPIEFDFNQLSMKFSKGNEEVELKGESNKLKLTAIKGSKLAKWRRKQEYGVTAFLTIVEEGQEGQEEMPTGVKEMLNQYQDIFAEPQGLLPPRSHDHGIPLKEGARPFQIRPYRCPYVQKSEIERLVREMIQMGIIQPSNSSFASPVLLVKKKDGSWRFCVDYRQLNELTVKDKFPMPLIDELIDELHGSKYFTKIDLRAGYHQIMVKMEDIHKTAFRTHQGLYEFKVMPFGLTNAPATFQSLMNQVFKEQLRKYVIVLFDDILVYSPTLEAHLQHVAVVLDLLRQHQLFAKQSKCCFAQTQIEYLGHIISAEGV</sequence>
<dbReference type="InterPro" id="IPR000477">
    <property type="entry name" value="RT_dom"/>
</dbReference>
<dbReference type="Gene3D" id="3.10.10.10">
    <property type="entry name" value="HIV Type 1 Reverse Transcriptase, subunit A, domain 1"/>
    <property type="match status" value="1"/>
</dbReference>
<gene>
    <name evidence="4" type="primary">LOC140014228</name>
</gene>
<dbReference type="InterPro" id="IPR043502">
    <property type="entry name" value="DNA/RNA_pol_sf"/>
</dbReference>
<reference evidence="4" key="1">
    <citation type="submission" date="2025-08" db="UniProtKB">
        <authorList>
            <consortium name="RefSeq"/>
        </authorList>
    </citation>
    <scope>IDENTIFICATION</scope>
    <source>
        <tissue evidence="4">Leaves</tissue>
    </source>
</reference>
<protein>
    <recommendedName>
        <fullName evidence="2">Reverse transcriptase domain-containing protein</fullName>
    </recommendedName>
</protein>
<feature type="region of interest" description="Disordered" evidence="1">
    <location>
        <begin position="1"/>
        <end position="24"/>
    </location>
</feature>
<dbReference type="PROSITE" id="PS50878">
    <property type="entry name" value="RT_POL"/>
    <property type="match status" value="1"/>
</dbReference>